<dbReference type="Pfam" id="PF06368">
    <property type="entry name" value="Met_asp_mut_E"/>
    <property type="match status" value="1"/>
</dbReference>
<protein>
    <submittedName>
        <fullName evidence="4">Methylaspartate mutase</fullName>
    </submittedName>
</protein>
<dbReference type="EMBL" id="JPPY01000129">
    <property type="protein sequence ID" value="KND33110.1"/>
    <property type="molecule type" value="Genomic_DNA"/>
</dbReference>
<dbReference type="PIRSF" id="PIRSF001495">
    <property type="entry name" value="Met_asp_mut_epsi"/>
    <property type="match status" value="1"/>
</dbReference>
<evidence type="ECO:0000313" key="4">
    <source>
        <dbReference type="EMBL" id="KND33110.1"/>
    </source>
</evidence>
<comment type="caution">
    <text evidence="4">The sequence shown here is derived from an EMBL/GenBank/DDBJ whole genome shotgun (WGS) entry which is preliminary data.</text>
</comment>
<dbReference type="Gene3D" id="3.20.20.240">
    <property type="entry name" value="Methylmalonyl-CoA mutase"/>
    <property type="match status" value="1"/>
</dbReference>
<dbReference type="SUPFAM" id="SSF51703">
    <property type="entry name" value="Cobalamin (vitamin B12)-dependent enzymes"/>
    <property type="match status" value="1"/>
</dbReference>
<evidence type="ECO:0000256" key="3">
    <source>
        <dbReference type="ARBA" id="ARBA00023285"/>
    </source>
</evidence>
<evidence type="ECO:0000256" key="2">
    <source>
        <dbReference type="ARBA" id="ARBA00023235"/>
    </source>
</evidence>
<dbReference type="OrthoDB" id="5332339at2"/>
<dbReference type="InterPro" id="IPR016176">
    <property type="entry name" value="Cbl-dep_enz_cat"/>
</dbReference>
<dbReference type="PATRIC" id="fig|42234.21.peg.4228"/>
<reference evidence="5" key="1">
    <citation type="submission" date="2014-07" db="EMBL/GenBank/DDBJ databases">
        <title>Genome sequencing of plant-pathogenic Streptomyces species.</title>
        <authorList>
            <person name="Harrison J."/>
            <person name="Sapp M."/>
            <person name="Thwaites R."/>
            <person name="Studholme D.J."/>
        </authorList>
    </citation>
    <scope>NUCLEOTIDE SEQUENCE [LARGE SCALE GENOMIC DNA]</scope>
    <source>
        <strain evidence="5">NCPPB 4445</strain>
    </source>
</reference>
<sequence>MATPGRFTRFVRQAARDGKLVVQPRMGFGTVDQMRAGLDAVSRVDAATVGTITVDSYTRVNDHASARLALEKGTDLNGFPLVAHGAAVTRGLLAGIAGDDFPVQVRHGSALPGELFAGLLEAGIDATEGGPVSYCLPYSRVPLAQAVAAWAECCDMLAGNSEPVHLESFGGCMLGQLCPPSLLIALSILEGLFFREHGLRDISVSYAQQTNQQQDIEAMAALRALASDWLGDTDWHSVLYTYMGVYPRSRTGAYRLLAESAKLAARSGAERLIVKTAVESSRIPSIADNVDALEFAASVAGEESEEPAAIPDSGIYEEAQAIITHTLTLGSDVGSALIRAFALGHLDVPFCLHQDNANRCRARIDGRGRLTWADPAGVPVPRARATAGNRQRLTARGLIDMLSYNERRYDREELAGPEVWSIGR</sequence>
<accession>A0A0L0K664</accession>
<keyword evidence="2" id="KW-0413">Isomerase</keyword>
<dbReference type="RefSeq" id="WP_050371963.1">
    <property type="nucleotide sequence ID" value="NZ_KQ257822.1"/>
</dbReference>
<keyword evidence="1" id="KW-0846">Cobalamin</keyword>
<name>A0A0L0K664_9ACTN</name>
<keyword evidence="3" id="KW-0170">Cobalt</keyword>
<proteinExistence type="predicted"/>
<dbReference type="GO" id="GO:0019670">
    <property type="term" value="P:anaerobic L-glutamate catabolic process"/>
    <property type="evidence" value="ECO:0007669"/>
    <property type="project" value="InterPro"/>
</dbReference>
<gene>
    <name evidence="4" type="ORF">IQ63_20505</name>
</gene>
<dbReference type="InterPro" id="IPR006396">
    <property type="entry name" value="Glu_mut_E"/>
</dbReference>
<dbReference type="GO" id="GO:0050097">
    <property type="term" value="F:methylaspartate mutase activity"/>
    <property type="evidence" value="ECO:0007669"/>
    <property type="project" value="InterPro"/>
</dbReference>
<dbReference type="CDD" id="cd00245">
    <property type="entry name" value="Glm_e"/>
    <property type="match status" value="1"/>
</dbReference>
<dbReference type="AlphaFoldDB" id="A0A0L0K664"/>
<organism evidence="4 5">
    <name type="scientific">Streptomyces acidiscabies</name>
    <dbReference type="NCBI Taxonomy" id="42234"/>
    <lineage>
        <taxon>Bacteria</taxon>
        <taxon>Bacillati</taxon>
        <taxon>Actinomycetota</taxon>
        <taxon>Actinomycetes</taxon>
        <taxon>Kitasatosporales</taxon>
        <taxon>Streptomycetaceae</taxon>
        <taxon>Streptomyces</taxon>
    </lineage>
</organism>
<evidence type="ECO:0000313" key="5">
    <source>
        <dbReference type="Proteomes" id="UP000037151"/>
    </source>
</evidence>
<dbReference type="GO" id="GO:0031419">
    <property type="term" value="F:cobalamin binding"/>
    <property type="evidence" value="ECO:0007669"/>
    <property type="project" value="UniProtKB-KW"/>
</dbReference>
<dbReference type="Proteomes" id="UP000037151">
    <property type="component" value="Unassembled WGS sequence"/>
</dbReference>
<evidence type="ECO:0000256" key="1">
    <source>
        <dbReference type="ARBA" id="ARBA00022628"/>
    </source>
</evidence>